<organism evidence="2 3">
    <name type="scientific">Streptomyces rubellomurinus (strain ATCC 31215)</name>
    <dbReference type="NCBI Taxonomy" id="359131"/>
    <lineage>
        <taxon>Bacteria</taxon>
        <taxon>Bacillati</taxon>
        <taxon>Actinomycetota</taxon>
        <taxon>Actinomycetes</taxon>
        <taxon>Kitasatosporales</taxon>
        <taxon>Streptomycetaceae</taxon>
        <taxon>Streptomyces</taxon>
    </lineage>
</organism>
<dbReference type="PATRIC" id="fig|359131.3.peg.4258"/>
<sequence>MSARTIGRLDQNRRPDLTAPAAHWWWRLLTIGTLAAGLVLGVFALVTVHQTIPFALECDPPGPGPNDPGPDPDFLTPLVKALGYLSSYLAAFAAGLWAPHSLLRGRPRWVRAVAGLLLAPLALGALGTADLLFNVAPAHGLHLLLPPTHGVWLTPGICPPPLAP</sequence>
<accession>A0A0F2TFB1</accession>
<feature type="transmembrane region" description="Helical" evidence="1">
    <location>
        <begin position="110"/>
        <end position="133"/>
    </location>
</feature>
<gene>
    <name evidence="2" type="ORF">VM95_18260</name>
</gene>
<comment type="caution">
    <text evidence="2">The sequence shown here is derived from an EMBL/GenBank/DDBJ whole genome shotgun (WGS) entry which is preliminary data.</text>
</comment>
<reference evidence="2 3" key="1">
    <citation type="submission" date="2015-02" db="EMBL/GenBank/DDBJ databases">
        <authorList>
            <person name="Ju K.-S."/>
            <person name="Doroghazi J.R."/>
            <person name="Metcalf W."/>
        </authorList>
    </citation>
    <scope>NUCLEOTIDE SEQUENCE [LARGE SCALE GENOMIC DNA]</scope>
    <source>
        <strain evidence="2 3">ATCC 31215</strain>
    </source>
</reference>
<dbReference type="RefSeq" id="WP_045698026.1">
    <property type="nucleotide sequence ID" value="NZ_JZKH01000034.1"/>
</dbReference>
<feature type="transmembrane region" description="Helical" evidence="1">
    <location>
        <begin position="81"/>
        <end position="98"/>
    </location>
</feature>
<evidence type="ECO:0000256" key="1">
    <source>
        <dbReference type="SAM" id="Phobius"/>
    </source>
</evidence>
<evidence type="ECO:0000313" key="3">
    <source>
        <dbReference type="Proteomes" id="UP000033699"/>
    </source>
</evidence>
<feature type="transmembrane region" description="Helical" evidence="1">
    <location>
        <begin position="24"/>
        <end position="46"/>
    </location>
</feature>
<dbReference type="EMBL" id="JZKH01000034">
    <property type="protein sequence ID" value="KJS60950.1"/>
    <property type="molecule type" value="Genomic_DNA"/>
</dbReference>
<evidence type="ECO:0000313" key="2">
    <source>
        <dbReference type="EMBL" id="KJS60950.1"/>
    </source>
</evidence>
<keyword evidence="1" id="KW-1133">Transmembrane helix</keyword>
<protein>
    <submittedName>
        <fullName evidence="2">Uncharacterized protein</fullName>
    </submittedName>
</protein>
<proteinExistence type="predicted"/>
<dbReference type="AlphaFoldDB" id="A0A0F2TFB1"/>
<keyword evidence="3" id="KW-1185">Reference proteome</keyword>
<keyword evidence="1" id="KW-0472">Membrane</keyword>
<dbReference type="Proteomes" id="UP000033699">
    <property type="component" value="Unassembled WGS sequence"/>
</dbReference>
<name>A0A0F2TFB1_STRR3</name>
<keyword evidence="1" id="KW-0812">Transmembrane</keyword>